<evidence type="ECO:0000256" key="3">
    <source>
        <dbReference type="SAM" id="SignalP"/>
    </source>
</evidence>
<keyword evidence="2" id="KW-0472">Membrane</keyword>
<dbReference type="Gene3D" id="2.60.40.2230">
    <property type="entry name" value="Uncharacterised protein YcnI-like PF07987, DUF1775"/>
    <property type="match status" value="1"/>
</dbReference>
<evidence type="ECO:0000313" key="5">
    <source>
        <dbReference type="EMBL" id="SFS84545.1"/>
    </source>
</evidence>
<gene>
    <name evidence="5" type="ORF">SAMN05660874_03677</name>
</gene>
<dbReference type="EMBL" id="FOZX01000006">
    <property type="protein sequence ID" value="SFS84545.1"/>
    <property type="molecule type" value="Genomic_DNA"/>
</dbReference>
<sequence>MSTNRLITRSANVLAISGIALALGTAPAYAHVSAQPDEAEKGGYAKIAFRVPNEDPVAGTVQVKVTLPEQYPLSSVRTKPIPGWTAQVEKAQIPPVEVDGAQVTEAVRSITWTAQPGTRIGPDEFNEFEATLGALPDNADELLLPTTQTYDNGKVVEWNQPTPPGGEEPEHPAPTVKLVAAEEGGHSHGGTPSGTPEQASDQHGSSDETARYLGGAGLLVGALGLGVGAGALVRGRRSGGES</sequence>
<evidence type="ECO:0000259" key="4">
    <source>
        <dbReference type="Pfam" id="PF07987"/>
    </source>
</evidence>
<dbReference type="AlphaFoldDB" id="A0A1I6T5L5"/>
<dbReference type="STRING" id="95161.SAMN05660874_03677"/>
<feature type="chain" id="PRO_5039332387" evidence="3">
    <location>
        <begin position="31"/>
        <end position="242"/>
    </location>
</feature>
<dbReference type="Pfam" id="PF07987">
    <property type="entry name" value="DUF1775"/>
    <property type="match status" value="1"/>
</dbReference>
<dbReference type="InterPro" id="IPR038507">
    <property type="entry name" value="YcnI-like_sf"/>
</dbReference>
<organism evidence="5 6">
    <name type="scientific">Saccharopolyspora flava</name>
    <dbReference type="NCBI Taxonomy" id="95161"/>
    <lineage>
        <taxon>Bacteria</taxon>
        <taxon>Bacillati</taxon>
        <taxon>Actinomycetota</taxon>
        <taxon>Actinomycetes</taxon>
        <taxon>Pseudonocardiales</taxon>
        <taxon>Pseudonocardiaceae</taxon>
        <taxon>Saccharopolyspora</taxon>
    </lineage>
</organism>
<dbReference type="OrthoDB" id="9810871at2"/>
<keyword evidence="6" id="KW-1185">Reference proteome</keyword>
<dbReference type="CDD" id="cd08545">
    <property type="entry name" value="YcnI_like"/>
    <property type="match status" value="1"/>
</dbReference>
<name>A0A1I6T5L5_9PSEU</name>
<protein>
    <submittedName>
        <fullName evidence="5">Uncharacterized protein YcnI</fullName>
    </submittedName>
</protein>
<evidence type="ECO:0000313" key="6">
    <source>
        <dbReference type="Proteomes" id="UP000198852"/>
    </source>
</evidence>
<reference evidence="6" key="1">
    <citation type="submission" date="2016-10" db="EMBL/GenBank/DDBJ databases">
        <authorList>
            <person name="Varghese N."/>
            <person name="Submissions S."/>
        </authorList>
    </citation>
    <scope>NUCLEOTIDE SEQUENCE [LARGE SCALE GENOMIC DNA]</scope>
    <source>
        <strain evidence="6">DSM 44771</strain>
    </source>
</reference>
<proteinExistence type="predicted"/>
<dbReference type="Proteomes" id="UP000198852">
    <property type="component" value="Unassembled WGS sequence"/>
</dbReference>
<feature type="signal peptide" evidence="3">
    <location>
        <begin position="1"/>
        <end position="30"/>
    </location>
</feature>
<feature type="region of interest" description="Disordered" evidence="1">
    <location>
        <begin position="147"/>
        <end position="210"/>
    </location>
</feature>
<dbReference type="RefSeq" id="WP_093419497.1">
    <property type="nucleotide sequence ID" value="NZ_FOZX01000006.1"/>
</dbReference>
<keyword evidence="3" id="KW-0732">Signal</keyword>
<keyword evidence="2" id="KW-0812">Transmembrane</keyword>
<evidence type="ECO:0000256" key="1">
    <source>
        <dbReference type="SAM" id="MobiDB-lite"/>
    </source>
</evidence>
<feature type="domain" description="YncI copper-binding" evidence="4">
    <location>
        <begin position="31"/>
        <end position="178"/>
    </location>
</feature>
<feature type="transmembrane region" description="Helical" evidence="2">
    <location>
        <begin position="212"/>
        <end position="233"/>
    </location>
</feature>
<evidence type="ECO:0000256" key="2">
    <source>
        <dbReference type="SAM" id="Phobius"/>
    </source>
</evidence>
<dbReference type="InterPro" id="IPR012533">
    <property type="entry name" value="YcnI-copper_dom"/>
</dbReference>
<keyword evidence="2" id="KW-1133">Transmembrane helix</keyword>
<accession>A0A1I6T5L5</accession>